<keyword evidence="2" id="KW-1185">Reference proteome</keyword>
<dbReference type="InterPro" id="IPR008969">
    <property type="entry name" value="CarboxyPept-like_regulatory"/>
</dbReference>
<evidence type="ECO:0000313" key="1">
    <source>
        <dbReference type="EMBL" id="RSK35279.1"/>
    </source>
</evidence>
<comment type="caution">
    <text evidence="1">The sequence shown here is derived from an EMBL/GenBank/DDBJ whole genome shotgun (WGS) entry which is preliminary data.</text>
</comment>
<protein>
    <recommendedName>
        <fullName evidence="3">Carboxypeptidase-like regulatory domain-containing protein</fullName>
    </recommendedName>
</protein>
<evidence type="ECO:0000313" key="2">
    <source>
        <dbReference type="Proteomes" id="UP000280066"/>
    </source>
</evidence>
<accession>A0A3R9MM54</accession>
<organism evidence="1 2">
    <name type="scientific">Hymenobacter metallilatus</name>
    <dbReference type="NCBI Taxonomy" id="2493666"/>
    <lineage>
        <taxon>Bacteria</taxon>
        <taxon>Pseudomonadati</taxon>
        <taxon>Bacteroidota</taxon>
        <taxon>Cytophagia</taxon>
        <taxon>Cytophagales</taxon>
        <taxon>Hymenobacteraceae</taxon>
        <taxon>Hymenobacter</taxon>
    </lineage>
</organism>
<reference evidence="1 2" key="1">
    <citation type="submission" date="2018-12" db="EMBL/GenBank/DDBJ databases">
        <authorList>
            <person name="Feng G."/>
            <person name="Zhu H."/>
        </authorList>
    </citation>
    <scope>NUCLEOTIDE SEQUENCE [LARGE SCALE GENOMIC DNA]</scope>
    <source>
        <strain evidence="1 2">9PBR-2</strain>
    </source>
</reference>
<gene>
    <name evidence="1" type="ORF">EI290_06155</name>
</gene>
<dbReference type="AlphaFoldDB" id="A0A3R9MM54"/>
<name>A0A3R9MM54_9BACT</name>
<dbReference type="EMBL" id="RWIS01000003">
    <property type="protein sequence ID" value="RSK35279.1"/>
    <property type="molecule type" value="Genomic_DNA"/>
</dbReference>
<dbReference type="SUPFAM" id="SSF49464">
    <property type="entry name" value="Carboxypeptidase regulatory domain-like"/>
    <property type="match status" value="1"/>
</dbReference>
<sequence>MALTTYPFHPETGELLPVFRDAYLRGDLSPNNAALVDRYLETHSTKGDAALQRLQQLHHTGHQVRPSNWIQEQLHGLHTEPARFRQRASMVVVAAALMSGAMFAGTRLRVEEAPKEVTSVSLDAEGMAAPAVEAAASCYTTVTGRILDENGRPLVGATVLDKASGRGVSTNAEGEYSLSIPANQLTRLQYGYAGYTEEDAFVKGRRDQTITLLPKAAERKKRTWWPF</sequence>
<evidence type="ECO:0008006" key="3">
    <source>
        <dbReference type="Google" id="ProtNLM"/>
    </source>
</evidence>
<dbReference type="OrthoDB" id="883344at2"/>
<dbReference type="RefSeq" id="WP_125427784.1">
    <property type="nucleotide sequence ID" value="NZ_RWIS01000003.1"/>
</dbReference>
<dbReference type="Gene3D" id="2.60.40.1120">
    <property type="entry name" value="Carboxypeptidase-like, regulatory domain"/>
    <property type="match status" value="1"/>
</dbReference>
<proteinExistence type="predicted"/>
<dbReference type="Pfam" id="PF13715">
    <property type="entry name" value="CarbopepD_reg_2"/>
    <property type="match status" value="1"/>
</dbReference>
<dbReference type="Proteomes" id="UP000280066">
    <property type="component" value="Unassembled WGS sequence"/>
</dbReference>